<evidence type="ECO:0000313" key="1">
    <source>
        <dbReference type="EMBL" id="SFN90593.1"/>
    </source>
</evidence>
<dbReference type="STRING" id="1527.SAMN04489757_10422"/>
<keyword evidence="1" id="KW-0238">DNA-binding</keyword>
<proteinExistence type="predicted"/>
<organism evidence="1 2">
    <name type="scientific">Anaerocolumna aminovalerica</name>
    <dbReference type="NCBI Taxonomy" id="1527"/>
    <lineage>
        <taxon>Bacteria</taxon>
        <taxon>Bacillati</taxon>
        <taxon>Bacillota</taxon>
        <taxon>Clostridia</taxon>
        <taxon>Lachnospirales</taxon>
        <taxon>Lachnospiraceae</taxon>
        <taxon>Anaerocolumna</taxon>
    </lineage>
</organism>
<evidence type="ECO:0000313" key="2">
    <source>
        <dbReference type="Proteomes" id="UP000198806"/>
    </source>
</evidence>
<accession>A0A1I5CUG6</accession>
<gene>
    <name evidence="1" type="ORF">SAMN04489757_10422</name>
</gene>
<dbReference type="Gene3D" id="1.10.10.10">
    <property type="entry name" value="Winged helix-like DNA-binding domain superfamily/Winged helix DNA-binding domain"/>
    <property type="match status" value="1"/>
</dbReference>
<reference evidence="1 2" key="1">
    <citation type="submission" date="2016-10" db="EMBL/GenBank/DDBJ databases">
        <authorList>
            <person name="de Groot N.N."/>
        </authorList>
    </citation>
    <scope>NUCLEOTIDE SEQUENCE [LARGE SCALE GENOMIC DNA]</scope>
    <source>
        <strain evidence="1 2">DSM 1283</strain>
    </source>
</reference>
<dbReference type="OrthoDB" id="1796440at2"/>
<dbReference type="RefSeq" id="WP_091684341.1">
    <property type="nucleotide sequence ID" value="NZ_BAABFM010000079.1"/>
</dbReference>
<keyword evidence="2" id="KW-1185">Reference proteome</keyword>
<dbReference type="InterPro" id="IPR036388">
    <property type="entry name" value="WH-like_DNA-bd_sf"/>
</dbReference>
<dbReference type="AlphaFoldDB" id="A0A1I5CUG6"/>
<dbReference type="EMBL" id="FOWD01000004">
    <property type="protein sequence ID" value="SFN90593.1"/>
    <property type="molecule type" value="Genomic_DNA"/>
</dbReference>
<dbReference type="GO" id="GO:0003677">
    <property type="term" value="F:DNA binding"/>
    <property type="evidence" value="ECO:0007669"/>
    <property type="project" value="UniProtKB-KW"/>
</dbReference>
<name>A0A1I5CUG6_9FIRM</name>
<protein>
    <submittedName>
        <fullName evidence="1">Alkylated DNA nucleotide flippase Atl1, participates in nucleotide excision repair, Ada-like DNA-binding domain</fullName>
    </submittedName>
</protein>
<dbReference type="Proteomes" id="UP000198806">
    <property type="component" value="Unassembled WGS sequence"/>
</dbReference>
<sequence length="159" mass="18226">MANEQSKDFNAMLHNSKDMPKVQRITDEKSIEKYGGERMYFAPPIDYDRVMKTVPLGKVITVGQIRDYFAKTNNADFTDPITAGIFVSIAAWASEQRDNDKTPYWRTLKAGGELNPKYPGGVEVQKEKLEAEGHIVIQRGRSNIRYYAKDYQDSLYCLF</sequence>